<name>A0A7S3N1E5_9SPIT</name>
<gene>
    <name evidence="1" type="ORF">SINC0208_LOCUS17090</name>
</gene>
<accession>A0A7S3N1E5</accession>
<protein>
    <submittedName>
        <fullName evidence="1">Uncharacterized protein</fullName>
    </submittedName>
</protein>
<organism evidence="1">
    <name type="scientific">Strombidium inclinatum</name>
    <dbReference type="NCBI Taxonomy" id="197538"/>
    <lineage>
        <taxon>Eukaryota</taxon>
        <taxon>Sar</taxon>
        <taxon>Alveolata</taxon>
        <taxon>Ciliophora</taxon>
        <taxon>Intramacronucleata</taxon>
        <taxon>Spirotrichea</taxon>
        <taxon>Oligotrichia</taxon>
        <taxon>Strombidiidae</taxon>
        <taxon>Strombidium</taxon>
    </lineage>
</organism>
<reference evidence="1" key="1">
    <citation type="submission" date="2021-01" db="EMBL/GenBank/DDBJ databases">
        <authorList>
            <person name="Corre E."/>
            <person name="Pelletier E."/>
            <person name="Niang G."/>
            <person name="Scheremetjew M."/>
            <person name="Finn R."/>
            <person name="Kale V."/>
            <person name="Holt S."/>
            <person name="Cochrane G."/>
            <person name="Meng A."/>
            <person name="Brown T."/>
            <person name="Cohen L."/>
        </authorList>
    </citation>
    <scope>NUCLEOTIDE SEQUENCE</scope>
    <source>
        <strain evidence="1">S3</strain>
    </source>
</reference>
<dbReference type="EMBL" id="HBIH01042617">
    <property type="protein sequence ID" value="CAE0336451.1"/>
    <property type="molecule type" value="Transcribed_RNA"/>
</dbReference>
<proteinExistence type="predicted"/>
<sequence>MALIEFIIFKIFDASQRSILSSSLYIMKCQEQTSSIIQNINTGIITREKQMNSQENIQFCNRFAMQMMGEDGHWEEFKNQDGDIISPDNLISKDRLIDLIRQRKFFEYNQDKVASRSSSHDLAFSISDFFKMSPRRLIDGVFYFI</sequence>
<evidence type="ECO:0000313" key="1">
    <source>
        <dbReference type="EMBL" id="CAE0336451.1"/>
    </source>
</evidence>
<dbReference type="AlphaFoldDB" id="A0A7S3N1E5"/>